<dbReference type="PRINTS" id="PR00420">
    <property type="entry name" value="RNGMNOXGNASE"/>
</dbReference>
<accession>A0A382EET5</accession>
<dbReference type="Gene3D" id="3.30.9.10">
    <property type="entry name" value="D-Amino Acid Oxidase, subunit A, domain 2"/>
    <property type="match status" value="1"/>
</dbReference>
<name>A0A382EET5_9ZZZZ</name>
<organism evidence="3">
    <name type="scientific">marine metagenome</name>
    <dbReference type="NCBI Taxonomy" id="408172"/>
    <lineage>
        <taxon>unclassified sequences</taxon>
        <taxon>metagenomes</taxon>
        <taxon>ecological metagenomes</taxon>
    </lineage>
</organism>
<dbReference type="GO" id="GO:0016491">
    <property type="term" value="F:oxidoreductase activity"/>
    <property type="evidence" value="ECO:0007669"/>
    <property type="project" value="UniProtKB-KW"/>
</dbReference>
<feature type="non-terminal residue" evidence="3">
    <location>
        <position position="1"/>
    </location>
</feature>
<evidence type="ECO:0000259" key="2">
    <source>
        <dbReference type="Pfam" id="PF01266"/>
    </source>
</evidence>
<dbReference type="InterPro" id="IPR006076">
    <property type="entry name" value="FAD-dep_OxRdtase"/>
</dbReference>
<evidence type="ECO:0000313" key="3">
    <source>
        <dbReference type="EMBL" id="SVB48919.1"/>
    </source>
</evidence>
<evidence type="ECO:0000256" key="1">
    <source>
        <dbReference type="ARBA" id="ARBA00023002"/>
    </source>
</evidence>
<dbReference type="Gene3D" id="3.50.50.60">
    <property type="entry name" value="FAD/NAD(P)-binding domain"/>
    <property type="match status" value="2"/>
</dbReference>
<dbReference type="EMBL" id="UINC01044035">
    <property type="protein sequence ID" value="SVB48919.1"/>
    <property type="molecule type" value="Genomic_DNA"/>
</dbReference>
<protein>
    <recommendedName>
        <fullName evidence="2">FAD dependent oxidoreductase domain-containing protein</fullName>
    </recommendedName>
</protein>
<gene>
    <name evidence="3" type="ORF">METZ01_LOCUS201773</name>
</gene>
<reference evidence="3" key="1">
    <citation type="submission" date="2018-05" db="EMBL/GenBank/DDBJ databases">
        <authorList>
            <person name="Lanie J.A."/>
            <person name="Ng W.-L."/>
            <person name="Kazmierczak K.M."/>
            <person name="Andrzejewski T.M."/>
            <person name="Davidsen T.M."/>
            <person name="Wayne K.J."/>
            <person name="Tettelin H."/>
            <person name="Glass J.I."/>
            <person name="Rusch D."/>
            <person name="Podicherti R."/>
            <person name="Tsui H.-C.T."/>
            <person name="Winkler M.E."/>
        </authorList>
    </citation>
    <scope>NUCLEOTIDE SEQUENCE</scope>
</reference>
<keyword evidence="1" id="KW-0560">Oxidoreductase</keyword>
<dbReference type="InterPro" id="IPR036188">
    <property type="entry name" value="FAD/NAD-bd_sf"/>
</dbReference>
<sequence length="420" mass="46466">VPEDSQDVLIVGGGVIGLCCGWYLSKAGYKVTILDRDPTRKSACSDENAGMVVPSHFIPLAAPGVISQGLKWMLNPKSPFYMRPRLDPALWSWCWKFFRHANVRHVENSKHILSTISLESRRLFLELADELNFNLETCGLMMLCQTEAGLEEEAEVASMAAEVGVQAEVCDAGRVRELDPEVRMDVVGGVWFEQDCHLDPLEFMEELRRGIREREGTFLDDEAKDFIRQGDRLTAVETAKGERLKADWFVLAGGAWTPEMMRQLGLRLPMQGGKGYSLTLKNPTELPRLCSLLKEARVAVTPMGEKLRVGGTMEICGTDLSVSHKRVQGIIESFCRFFPTFKESDFEGIEPWSGLRPCTPDGLPCIGPIPGMQNATVATGHAMLGLSLGPVTGKLVTDLITQGKPELEVDLLKLAPERFG</sequence>
<dbReference type="GO" id="GO:0005737">
    <property type="term" value="C:cytoplasm"/>
    <property type="evidence" value="ECO:0007669"/>
    <property type="project" value="TreeGrafter"/>
</dbReference>
<dbReference type="SUPFAM" id="SSF54373">
    <property type="entry name" value="FAD-linked reductases, C-terminal domain"/>
    <property type="match status" value="1"/>
</dbReference>
<feature type="domain" description="FAD dependent oxidoreductase" evidence="2">
    <location>
        <begin position="7"/>
        <end position="399"/>
    </location>
</feature>
<dbReference type="AlphaFoldDB" id="A0A382EET5"/>
<proteinExistence type="predicted"/>
<dbReference type="Pfam" id="PF01266">
    <property type="entry name" value="DAO"/>
    <property type="match status" value="1"/>
</dbReference>
<dbReference type="PANTHER" id="PTHR13847">
    <property type="entry name" value="SARCOSINE DEHYDROGENASE-RELATED"/>
    <property type="match status" value="1"/>
</dbReference>
<dbReference type="PANTHER" id="PTHR13847:SF289">
    <property type="entry name" value="GLYCINE OXIDASE"/>
    <property type="match status" value="1"/>
</dbReference>
<dbReference type="SUPFAM" id="SSF51905">
    <property type="entry name" value="FAD/NAD(P)-binding domain"/>
    <property type="match status" value="1"/>
</dbReference>